<evidence type="ECO:0000256" key="1">
    <source>
        <dbReference type="ARBA" id="ARBA00004496"/>
    </source>
</evidence>
<dbReference type="InterPro" id="IPR012094">
    <property type="entry name" value="tRNA_Ile_lys_synt"/>
</dbReference>
<comment type="similarity">
    <text evidence="8">Belongs to the tRNA(Ile)-lysidine synthase family.</text>
</comment>
<protein>
    <recommendedName>
        <fullName evidence="8">tRNA(Ile)-lysidine synthase</fullName>
        <ecNumber evidence="8">6.3.4.19</ecNumber>
    </recommendedName>
    <alternativeName>
        <fullName evidence="8">tRNA(Ile)-2-lysyl-cytidine synthase</fullName>
    </alternativeName>
    <alternativeName>
        <fullName evidence="8">tRNA(Ile)-lysidine synthetase</fullName>
    </alternativeName>
</protein>
<dbReference type="PANTHER" id="PTHR43033">
    <property type="entry name" value="TRNA(ILE)-LYSIDINE SYNTHASE-RELATED"/>
    <property type="match status" value="1"/>
</dbReference>
<evidence type="ECO:0000259" key="9">
    <source>
        <dbReference type="SMART" id="SM00977"/>
    </source>
</evidence>
<evidence type="ECO:0000256" key="2">
    <source>
        <dbReference type="ARBA" id="ARBA00022490"/>
    </source>
</evidence>
<evidence type="ECO:0000256" key="3">
    <source>
        <dbReference type="ARBA" id="ARBA00022598"/>
    </source>
</evidence>
<dbReference type="InterPro" id="IPR014729">
    <property type="entry name" value="Rossmann-like_a/b/a_fold"/>
</dbReference>
<dbReference type="InterPro" id="IPR012796">
    <property type="entry name" value="Lysidine-tRNA-synth_C"/>
</dbReference>
<dbReference type="SUPFAM" id="SSF52402">
    <property type="entry name" value="Adenine nucleotide alpha hydrolases-like"/>
    <property type="match status" value="1"/>
</dbReference>
<proteinExistence type="inferred from homology"/>
<dbReference type="Pfam" id="PF01171">
    <property type="entry name" value="ATP_bind_3"/>
    <property type="match status" value="1"/>
</dbReference>
<sequence>MVSSRKRAKNNTAGMQYFQKTNSTNITNGSANTVSNSTVDSVITRIREVLRTARQSHLMRNRKIAIVDRPSKNFTSEPLRVALAMSGGLDSVVLLDALVCFAVMDTLLHITVFHIHHGLAAEADDWLKFCERETEMRDVAFIARRVQVPRRGKVLKADEAAARIARYDALAGLCTLHKVDVILTAHHANDQAETVLLQLLRGAGLPGVAAMPVMGVIPGQDNNPTMLLRPLLELPREILQEYAREKKLRWVEDPSNEDTHYLRNGLRHDVMPMLLHHFPASRETLGRFARHAAQAQSLLEQLAEIDWEMAYLEDGMLRRSAILGLNADRVANLLRYWVRRIGLPLPSEARLGEWVKQVRGAVYGASLELPHSYGVLRLYRDTLQWVLRDASMRIERSPPIEQIFRWQGEVRWHLPEWHGHIHFLLSKVGMPGVPEEFLREQLLTARGRVGGERWRSNVNGHSRSLRHWFQSKGVPVWSRQGPIIWMSDKIFFVPYLGIDASWLSEKGSPSERSWTIMWENDSSSTLPSS</sequence>
<dbReference type="Gene3D" id="3.40.50.620">
    <property type="entry name" value="HUPs"/>
    <property type="match status" value="1"/>
</dbReference>
<evidence type="ECO:0000256" key="8">
    <source>
        <dbReference type="HAMAP-Rule" id="MF_01161"/>
    </source>
</evidence>
<comment type="function">
    <text evidence="8">Ligates lysine onto the cytidine present at position 34 of the AUA codon-specific tRNA(Ile) that contains the anticodon CAU, in an ATP-dependent manner. Cytidine is converted to lysidine, thus changing the amino acid specificity of the tRNA from methionine to isoleucine.</text>
</comment>
<keyword evidence="6 8" id="KW-0067">ATP-binding</keyword>
<organism evidence="10 11">
    <name type="scientific">Candidatus Pandoraea novymonadis</name>
    <dbReference type="NCBI Taxonomy" id="1808959"/>
    <lineage>
        <taxon>Bacteria</taxon>
        <taxon>Pseudomonadati</taxon>
        <taxon>Pseudomonadota</taxon>
        <taxon>Betaproteobacteria</taxon>
        <taxon>Burkholderiales</taxon>
        <taxon>Burkholderiaceae</taxon>
        <taxon>Pandoraea</taxon>
    </lineage>
</organism>
<dbReference type="InterPro" id="IPR015262">
    <property type="entry name" value="tRNA_Ile_lys_synt_subst-bd"/>
</dbReference>
<gene>
    <name evidence="8 10" type="primary">tilS</name>
    <name evidence="10" type="ORF">BZL35_00129</name>
</gene>
<dbReference type="EC" id="6.3.4.19" evidence="8"/>
<keyword evidence="5 8" id="KW-0547">Nucleotide-binding</keyword>
<dbReference type="InterPro" id="IPR011063">
    <property type="entry name" value="TilS/TtcA_N"/>
</dbReference>
<keyword evidence="2 8" id="KW-0963">Cytoplasm</keyword>
<dbReference type="Gene3D" id="1.20.59.20">
    <property type="match status" value="1"/>
</dbReference>
<reference evidence="10 11" key="1">
    <citation type="journal article" date="2017" name="Front. Microbiol.">
        <title>Genome of Ca. Pandoraea novymonadis, an Endosymbiotic Bacterium of the Trypanosomatid Novymonas esmeraldas.</title>
        <authorList>
            <person name="Kostygov A.Y."/>
            <person name="Butenko A."/>
            <person name="Nenarokova A."/>
            <person name="Tashyreva D."/>
            <person name="Flegontov P."/>
            <person name="Lukes J."/>
            <person name="Yurchenko V."/>
        </authorList>
    </citation>
    <scope>NUCLEOTIDE SEQUENCE [LARGE SCALE GENOMIC DNA]</scope>
    <source>
        <strain evidence="10 11">E262</strain>
    </source>
</reference>
<dbReference type="SMART" id="SM00977">
    <property type="entry name" value="TilS_C"/>
    <property type="match status" value="1"/>
</dbReference>
<dbReference type="CDD" id="cd01992">
    <property type="entry name" value="TilS_N"/>
    <property type="match status" value="1"/>
</dbReference>
<evidence type="ECO:0000256" key="6">
    <source>
        <dbReference type="ARBA" id="ARBA00022840"/>
    </source>
</evidence>
<name>A0ABX5FDV6_9BURK</name>
<dbReference type="InterPro" id="IPR012795">
    <property type="entry name" value="tRNA_Ile_lys_synt_N"/>
</dbReference>
<dbReference type="NCBIfam" id="TIGR02432">
    <property type="entry name" value="lysidine_TilS_N"/>
    <property type="match status" value="1"/>
</dbReference>
<dbReference type="EMBL" id="MUHY01000001">
    <property type="protein sequence ID" value="PSB91911.1"/>
    <property type="molecule type" value="Genomic_DNA"/>
</dbReference>
<keyword evidence="3 8" id="KW-0436">Ligase</keyword>
<dbReference type="HAMAP" id="MF_01161">
    <property type="entry name" value="tRNA_Ile_lys_synt"/>
    <property type="match status" value="1"/>
</dbReference>
<feature type="domain" description="Lysidine-tRNA(Ile) synthetase C-terminal" evidence="9">
    <location>
        <begin position="443"/>
        <end position="518"/>
    </location>
</feature>
<comment type="domain">
    <text evidence="8">The N-terminal region contains the highly conserved SGGXDS motif, predicted to be a P-loop motif involved in ATP binding.</text>
</comment>
<dbReference type="PANTHER" id="PTHR43033:SF1">
    <property type="entry name" value="TRNA(ILE)-LYSIDINE SYNTHASE-RELATED"/>
    <property type="match status" value="1"/>
</dbReference>
<accession>A0ABX5FDV6</accession>
<dbReference type="Pfam" id="PF11734">
    <property type="entry name" value="TilS_C"/>
    <property type="match status" value="1"/>
</dbReference>
<dbReference type="Proteomes" id="UP000242660">
    <property type="component" value="Unassembled WGS sequence"/>
</dbReference>
<comment type="caution">
    <text evidence="10">The sequence shown here is derived from an EMBL/GenBank/DDBJ whole genome shotgun (WGS) entry which is preliminary data.</text>
</comment>
<dbReference type="SUPFAM" id="SSF56037">
    <property type="entry name" value="PheT/TilS domain"/>
    <property type="match status" value="1"/>
</dbReference>
<keyword evidence="11" id="KW-1185">Reference proteome</keyword>
<evidence type="ECO:0000313" key="11">
    <source>
        <dbReference type="Proteomes" id="UP000242660"/>
    </source>
</evidence>
<evidence type="ECO:0000313" key="10">
    <source>
        <dbReference type="EMBL" id="PSB91911.1"/>
    </source>
</evidence>
<dbReference type="SUPFAM" id="SSF82829">
    <property type="entry name" value="MesJ substrate recognition domain-like"/>
    <property type="match status" value="1"/>
</dbReference>
<comment type="catalytic activity">
    <reaction evidence="7 8">
        <text>cytidine(34) in tRNA(Ile2) + L-lysine + ATP = lysidine(34) in tRNA(Ile2) + AMP + diphosphate + H(+)</text>
        <dbReference type="Rhea" id="RHEA:43744"/>
        <dbReference type="Rhea" id="RHEA-COMP:10625"/>
        <dbReference type="Rhea" id="RHEA-COMP:10670"/>
        <dbReference type="ChEBI" id="CHEBI:15378"/>
        <dbReference type="ChEBI" id="CHEBI:30616"/>
        <dbReference type="ChEBI" id="CHEBI:32551"/>
        <dbReference type="ChEBI" id="CHEBI:33019"/>
        <dbReference type="ChEBI" id="CHEBI:82748"/>
        <dbReference type="ChEBI" id="CHEBI:83665"/>
        <dbReference type="ChEBI" id="CHEBI:456215"/>
        <dbReference type="EC" id="6.3.4.19"/>
    </reaction>
</comment>
<comment type="subcellular location">
    <subcellularLocation>
        <location evidence="1 8">Cytoplasm</location>
    </subcellularLocation>
</comment>
<evidence type="ECO:0000256" key="5">
    <source>
        <dbReference type="ARBA" id="ARBA00022741"/>
    </source>
</evidence>
<dbReference type="Pfam" id="PF09179">
    <property type="entry name" value="TilS"/>
    <property type="match status" value="1"/>
</dbReference>
<evidence type="ECO:0000256" key="4">
    <source>
        <dbReference type="ARBA" id="ARBA00022694"/>
    </source>
</evidence>
<evidence type="ECO:0000256" key="7">
    <source>
        <dbReference type="ARBA" id="ARBA00048539"/>
    </source>
</evidence>
<keyword evidence="4 8" id="KW-0819">tRNA processing</keyword>
<feature type="binding site" evidence="8">
    <location>
        <begin position="86"/>
        <end position="91"/>
    </location>
    <ligand>
        <name>ATP</name>
        <dbReference type="ChEBI" id="CHEBI:30616"/>
    </ligand>
</feature>